<reference evidence="3" key="1">
    <citation type="journal article" date="2019" name="Int. J. Syst. Evol. Microbiol.">
        <title>The Global Catalogue of Microorganisms (GCM) 10K type strain sequencing project: providing services to taxonomists for standard genome sequencing and annotation.</title>
        <authorList>
            <consortium name="The Broad Institute Genomics Platform"/>
            <consortium name="The Broad Institute Genome Sequencing Center for Infectious Disease"/>
            <person name="Wu L."/>
            <person name="Ma J."/>
        </authorList>
    </citation>
    <scope>NUCLEOTIDE SEQUENCE [LARGE SCALE GENOMIC DNA]</scope>
    <source>
        <strain evidence="3">KCTC 3913</strain>
    </source>
</reference>
<organism evidence="2 3">
    <name type="scientific">Bacillus seohaeanensis</name>
    <dbReference type="NCBI Taxonomy" id="284580"/>
    <lineage>
        <taxon>Bacteria</taxon>
        <taxon>Bacillati</taxon>
        <taxon>Bacillota</taxon>
        <taxon>Bacilli</taxon>
        <taxon>Bacillales</taxon>
        <taxon>Bacillaceae</taxon>
        <taxon>Bacillus</taxon>
    </lineage>
</organism>
<name>A0ABW5RSX6_9BACI</name>
<sequence>MKRIIILLCSLLMVACSNQHTFDLPLNEYPQTFHQEVSKLPKDIQEKMKVPTKFPFEVKFFRFSVSPEVKNGSVLFTSVEYEPVDAELSDKINMTITTYYDDELSTGETIELSDGTEVVIKNNREELKEIEWSDQKNVRHTLAVMHKDIDISIEQLKNMANSIKEVK</sequence>
<dbReference type="PROSITE" id="PS51257">
    <property type="entry name" value="PROKAR_LIPOPROTEIN"/>
    <property type="match status" value="1"/>
</dbReference>
<gene>
    <name evidence="2" type="ORF">ACFSUL_13750</name>
</gene>
<keyword evidence="1" id="KW-0732">Signal</keyword>
<evidence type="ECO:0000313" key="2">
    <source>
        <dbReference type="EMBL" id="MFD2681800.1"/>
    </source>
</evidence>
<proteinExistence type="predicted"/>
<accession>A0ABW5RSX6</accession>
<dbReference type="RefSeq" id="WP_071411931.1">
    <property type="nucleotide sequence ID" value="NZ_JBHUMF010000031.1"/>
</dbReference>
<protein>
    <recommendedName>
        <fullName evidence="4">DUF4367 domain-containing protein</fullName>
    </recommendedName>
</protein>
<evidence type="ECO:0000313" key="3">
    <source>
        <dbReference type="Proteomes" id="UP001597506"/>
    </source>
</evidence>
<dbReference type="EMBL" id="JBHUMF010000031">
    <property type="protein sequence ID" value="MFD2681800.1"/>
    <property type="molecule type" value="Genomic_DNA"/>
</dbReference>
<evidence type="ECO:0008006" key="4">
    <source>
        <dbReference type="Google" id="ProtNLM"/>
    </source>
</evidence>
<keyword evidence="3" id="KW-1185">Reference proteome</keyword>
<feature type="chain" id="PRO_5046952222" description="DUF4367 domain-containing protein" evidence="1">
    <location>
        <begin position="22"/>
        <end position="167"/>
    </location>
</feature>
<feature type="signal peptide" evidence="1">
    <location>
        <begin position="1"/>
        <end position="21"/>
    </location>
</feature>
<evidence type="ECO:0000256" key="1">
    <source>
        <dbReference type="SAM" id="SignalP"/>
    </source>
</evidence>
<dbReference type="Proteomes" id="UP001597506">
    <property type="component" value="Unassembled WGS sequence"/>
</dbReference>
<comment type="caution">
    <text evidence="2">The sequence shown here is derived from an EMBL/GenBank/DDBJ whole genome shotgun (WGS) entry which is preliminary data.</text>
</comment>